<evidence type="ECO:0000256" key="2">
    <source>
        <dbReference type="SAM" id="Phobius"/>
    </source>
</evidence>
<evidence type="ECO:0000259" key="3">
    <source>
        <dbReference type="Pfam" id="PF14517"/>
    </source>
</evidence>
<name>A0A5M3WHA4_9ACTN</name>
<feature type="region of interest" description="Disordered" evidence="1">
    <location>
        <begin position="1"/>
        <end position="20"/>
    </location>
</feature>
<keyword evidence="2" id="KW-0472">Membrane</keyword>
<proteinExistence type="predicted"/>
<evidence type="ECO:0000256" key="1">
    <source>
        <dbReference type="SAM" id="MobiDB-lite"/>
    </source>
</evidence>
<feature type="domain" description="Tachylectin 2" evidence="3">
    <location>
        <begin position="167"/>
        <end position="298"/>
    </location>
</feature>
<dbReference type="Pfam" id="PF14517">
    <property type="entry name" value="Tachylectin"/>
    <property type="match status" value="2"/>
</dbReference>
<dbReference type="AlphaFoldDB" id="A0A5M3WHA4"/>
<keyword evidence="2" id="KW-1133">Transmembrane helix</keyword>
<dbReference type="SUPFAM" id="SSF50934">
    <property type="entry name" value="Tachylectin-2"/>
    <property type="match status" value="1"/>
</dbReference>
<dbReference type="Proteomes" id="UP000331127">
    <property type="component" value="Unassembled WGS sequence"/>
</dbReference>
<gene>
    <name evidence="4" type="ORF">Amac_021130</name>
</gene>
<reference evidence="4 5" key="1">
    <citation type="submission" date="2019-10" db="EMBL/GenBank/DDBJ databases">
        <title>Whole genome shotgun sequence of Acrocarpospora macrocephala NBRC 16266.</title>
        <authorList>
            <person name="Ichikawa N."/>
            <person name="Kimura A."/>
            <person name="Kitahashi Y."/>
            <person name="Komaki H."/>
            <person name="Oguchi A."/>
        </authorList>
    </citation>
    <scope>NUCLEOTIDE SEQUENCE [LARGE SCALE GENOMIC DNA]</scope>
    <source>
        <strain evidence="4 5">NBRC 16266</strain>
    </source>
</reference>
<comment type="caution">
    <text evidence="4">The sequence shown here is derived from an EMBL/GenBank/DDBJ whole genome shotgun (WGS) entry which is preliminary data.</text>
</comment>
<dbReference type="Gene3D" id="2.115.10.10">
    <property type="entry name" value="Tachylectin 2"/>
    <property type="match status" value="1"/>
</dbReference>
<evidence type="ECO:0000313" key="5">
    <source>
        <dbReference type="Proteomes" id="UP000331127"/>
    </source>
</evidence>
<feature type="compositionally biased region" description="Basic residues" evidence="1">
    <location>
        <begin position="1"/>
        <end position="12"/>
    </location>
</feature>
<dbReference type="InterPro" id="IPR036813">
    <property type="entry name" value="Tachylectin2_sf"/>
</dbReference>
<sequence>MSVQNRRKRRVRPNSSATSATESGRQKIILWVCGAVLVPLLAGIPAFLQHSDAQAPAPELFQNQRKIVYTGKGTIFAVDRDGILRRFQHLGFETGEKRWSDPPGIEVGEGWQRFVWIIAGNPGTLYAVDFEGRMFLFDYLSGRMDAGDGRLIKIGLPSFKSFTGAYDVFYGLREDGGVCWYRHLGAGTWADNGECSLVKRGMRGYDRLIATGQGVVFAIDANGDLRWFRHLNSALGGYTWEGDGLGPNGQGWIGDLDVTSLDGVVYALTPGYALKWFRYDTPQVYKSGVEGWYNRGTMLLPAAGVSG</sequence>
<feature type="transmembrane region" description="Helical" evidence="2">
    <location>
        <begin position="28"/>
        <end position="48"/>
    </location>
</feature>
<feature type="domain" description="Tachylectin 2" evidence="3">
    <location>
        <begin position="62"/>
        <end position="134"/>
    </location>
</feature>
<keyword evidence="5" id="KW-1185">Reference proteome</keyword>
<dbReference type="EMBL" id="BLAE01000011">
    <property type="protein sequence ID" value="GES08517.1"/>
    <property type="molecule type" value="Genomic_DNA"/>
</dbReference>
<dbReference type="InterPro" id="IPR023294">
    <property type="entry name" value="Tachylectin2"/>
</dbReference>
<dbReference type="Gene3D" id="2.20.25.650">
    <property type="entry name" value="Tachylectin-2-like"/>
    <property type="match status" value="1"/>
</dbReference>
<dbReference type="RefSeq" id="WP_155354132.1">
    <property type="nucleotide sequence ID" value="NZ_BAAAHL010000046.1"/>
</dbReference>
<dbReference type="OrthoDB" id="505641at2"/>
<accession>A0A5M3WHA4</accession>
<organism evidence="4 5">
    <name type="scientific">Acrocarpospora macrocephala</name>
    <dbReference type="NCBI Taxonomy" id="150177"/>
    <lineage>
        <taxon>Bacteria</taxon>
        <taxon>Bacillati</taxon>
        <taxon>Actinomycetota</taxon>
        <taxon>Actinomycetes</taxon>
        <taxon>Streptosporangiales</taxon>
        <taxon>Streptosporangiaceae</taxon>
        <taxon>Acrocarpospora</taxon>
    </lineage>
</organism>
<evidence type="ECO:0000313" key="4">
    <source>
        <dbReference type="EMBL" id="GES08517.1"/>
    </source>
</evidence>
<keyword evidence="2" id="KW-0812">Transmembrane</keyword>
<protein>
    <recommendedName>
        <fullName evidence="3">Tachylectin 2 domain-containing protein</fullName>
    </recommendedName>
</protein>